<evidence type="ECO:0000313" key="1">
    <source>
        <dbReference type="EMBL" id="SVA76239.1"/>
    </source>
</evidence>
<sequence length="52" mass="6302">MVEEAEIQASKHLPHRQLQQVRYMFLVTITYSRACVFEQHSFNYYQVLVKKI</sequence>
<organism evidence="1">
    <name type="scientific">marine metagenome</name>
    <dbReference type="NCBI Taxonomy" id="408172"/>
    <lineage>
        <taxon>unclassified sequences</taxon>
        <taxon>metagenomes</taxon>
        <taxon>ecological metagenomes</taxon>
    </lineage>
</organism>
<protein>
    <submittedName>
        <fullName evidence="1">Uncharacterized protein</fullName>
    </submittedName>
</protein>
<accession>A0A381YGS4</accession>
<name>A0A381YGS4_9ZZZZ</name>
<reference evidence="1" key="1">
    <citation type="submission" date="2018-05" db="EMBL/GenBank/DDBJ databases">
        <authorList>
            <person name="Lanie J.A."/>
            <person name="Ng W.-L."/>
            <person name="Kazmierczak K.M."/>
            <person name="Andrzejewski T.M."/>
            <person name="Davidsen T.M."/>
            <person name="Wayne K.J."/>
            <person name="Tettelin H."/>
            <person name="Glass J.I."/>
            <person name="Rusch D."/>
            <person name="Podicherti R."/>
            <person name="Tsui H.-C.T."/>
            <person name="Winkler M.E."/>
        </authorList>
    </citation>
    <scope>NUCLEOTIDE SEQUENCE</scope>
</reference>
<proteinExistence type="predicted"/>
<dbReference type="EMBL" id="UINC01018202">
    <property type="protein sequence ID" value="SVA76239.1"/>
    <property type="molecule type" value="Genomic_DNA"/>
</dbReference>
<dbReference type="AlphaFoldDB" id="A0A381YGS4"/>
<gene>
    <name evidence="1" type="ORF">METZ01_LOCUS129093</name>
</gene>